<evidence type="ECO:0000313" key="3">
    <source>
        <dbReference type="Proteomes" id="UP001190700"/>
    </source>
</evidence>
<evidence type="ECO:0000313" key="2">
    <source>
        <dbReference type="EMBL" id="KAK3242267.1"/>
    </source>
</evidence>
<proteinExistence type="predicted"/>
<dbReference type="Proteomes" id="UP001190700">
    <property type="component" value="Unassembled WGS sequence"/>
</dbReference>
<organism evidence="2 3">
    <name type="scientific">Cymbomonas tetramitiformis</name>
    <dbReference type="NCBI Taxonomy" id="36881"/>
    <lineage>
        <taxon>Eukaryota</taxon>
        <taxon>Viridiplantae</taxon>
        <taxon>Chlorophyta</taxon>
        <taxon>Pyramimonadophyceae</taxon>
        <taxon>Pyramimonadales</taxon>
        <taxon>Pyramimonadaceae</taxon>
        <taxon>Cymbomonas</taxon>
    </lineage>
</organism>
<reference evidence="2 3" key="1">
    <citation type="journal article" date="2015" name="Genome Biol. Evol.">
        <title>Comparative Genomics of a Bacterivorous Green Alga Reveals Evolutionary Causalities and Consequences of Phago-Mixotrophic Mode of Nutrition.</title>
        <authorList>
            <person name="Burns J.A."/>
            <person name="Paasch A."/>
            <person name="Narechania A."/>
            <person name="Kim E."/>
        </authorList>
    </citation>
    <scope>NUCLEOTIDE SEQUENCE [LARGE SCALE GENOMIC DNA]</scope>
    <source>
        <strain evidence="2 3">PLY_AMNH</strain>
    </source>
</reference>
<name>A0AAE0BT53_9CHLO</name>
<accession>A0AAE0BT53</accession>
<gene>
    <name evidence="2" type="ORF">CYMTET_48024</name>
</gene>
<sequence length="146" mass="16362">MTRITIDRAGELVQTILQQANEAAITDAQMPIEFVGGDRGDKPSELLLTRTHRRLRNAALGDRQGKLPVGPGVVAHILIDHLAHSKPHKMEHRDTDEPATPSWTDPTQPEYLRKAQRPRIESIEPMTISREGYSKAVYELNNNKAP</sequence>
<dbReference type="AlphaFoldDB" id="A0AAE0BT53"/>
<keyword evidence="3" id="KW-1185">Reference proteome</keyword>
<evidence type="ECO:0000256" key="1">
    <source>
        <dbReference type="SAM" id="MobiDB-lite"/>
    </source>
</evidence>
<protein>
    <submittedName>
        <fullName evidence="2">Uncharacterized protein</fullName>
    </submittedName>
</protein>
<feature type="region of interest" description="Disordered" evidence="1">
    <location>
        <begin position="85"/>
        <end position="119"/>
    </location>
</feature>
<dbReference type="EMBL" id="LGRX02033202">
    <property type="protein sequence ID" value="KAK3242267.1"/>
    <property type="molecule type" value="Genomic_DNA"/>
</dbReference>
<comment type="caution">
    <text evidence="2">The sequence shown here is derived from an EMBL/GenBank/DDBJ whole genome shotgun (WGS) entry which is preliminary data.</text>
</comment>